<evidence type="ECO:0000256" key="3">
    <source>
        <dbReference type="ARBA" id="ARBA00023163"/>
    </source>
</evidence>
<dbReference type="GO" id="GO:0003700">
    <property type="term" value="F:DNA-binding transcription factor activity"/>
    <property type="evidence" value="ECO:0007669"/>
    <property type="project" value="InterPro"/>
</dbReference>
<evidence type="ECO:0000256" key="1">
    <source>
        <dbReference type="ARBA" id="ARBA00023015"/>
    </source>
</evidence>
<reference evidence="5 7" key="1">
    <citation type="submission" date="2015-05" db="EMBL/GenBank/DDBJ databases">
        <title>Whole genome sequence and identification of bacterial endophytes from Costus igneus.</title>
        <authorList>
            <person name="Lee Y.P."/>
            <person name="Gan H.M."/>
            <person name="Eng W."/>
            <person name="Wheatley M.S."/>
            <person name="Caraballo A."/>
            <person name="Polter S."/>
            <person name="Savka M.A."/>
            <person name="Hudson A.O."/>
        </authorList>
    </citation>
    <scope>NUCLEOTIDE SEQUENCE [LARGE SCALE GENOMIC DNA]</scope>
    <source>
        <strain evidence="5 7">RIT379</strain>
    </source>
</reference>
<sequence length="278" mass="32529">MGELYEYIEINQKKTIKFFSFKAKDTERIIPMHWHDSPELIYCVEGKLKVWYEGKIVTLGKGDLLLINSNTPHSTQSITHNNVCIIQFPGNFLEEENKSIHLSTCENKYDAQVIDYTRKIITEIIEYHVSTNEYDYLLEQSKILHLKYLLVTNFSSGANGKCEDNNRKQLKLKQLEIVIRHLKNNYKDNPSLKEIANACGYSEAYLSRLFHTITGQTFIDFKRNLCLEKAIELMNTTDKTITQIAYESGFSNVKSFRNYFRSTMNINPKYYKRSKNDP</sequence>
<dbReference type="SUPFAM" id="SSF46689">
    <property type="entry name" value="Homeodomain-like"/>
    <property type="match status" value="2"/>
</dbReference>
<dbReference type="CDD" id="cd02208">
    <property type="entry name" value="cupin_RmlC-like"/>
    <property type="match status" value="1"/>
</dbReference>
<evidence type="ECO:0000256" key="2">
    <source>
        <dbReference type="ARBA" id="ARBA00023125"/>
    </source>
</evidence>
<feature type="domain" description="HTH araC/xylS-type" evidence="4">
    <location>
        <begin position="176"/>
        <end position="274"/>
    </location>
</feature>
<dbReference type="InterPro" id="IPR003313">
    <property type="entry name" value="AraC-bd"/>
</dbReference>
<protein>
    <submittedName>
        <fullName evidence="6">AraC family transcriptional regulator</fullName>
    </submittedName>
</protein>
<comment type="caution">
    <text evidence="5">The sequence shown here is derived from an EMBL/GenBank/DDBJ whole genome shotgun (WGS) entry which is preliminary data.</text>
</comment>
<evidence type="ECO:0000313" key="8">
    <source>
        <dbReference type="Proteomes" id="UP000216961"/>
    </source>
</evidence>
<evidence type="ECO:0000313" key="6">
    <source>
        <dbReference type="EMBL" id="PAD83276.1"/>
    </source>
</evidence>
<dbReference type="SMART" id="SM00342">
    <property type="entry name" value="HTH_ARAC"/>
    <property type="match status" value="1"/>
</dbReference>
<dbReference type="GeneID" id="56348306"/>
<dbReference type="InterPro" id="IPR014710">
    <property type="entry name" value="RmlC-like_jellyroll"/>
</dbReference>
<dbReference type="Proteomes" id="UP000216961">
    <property type="component" value="Unassembled WGS sequence"/>
</dbReference>
<dbReference type="PROSITE" id="PS01124">
    <property type="entry name" value="HTH_ARAC_FAMILY_2"/>
    <property type="match status" value="1"/>
</dbReference>
<dbReference type="EMBL" id="LDPH01000012">
    <property type="protein sequence ID" value="KLV25908.1"/>
    <property type="molecule type" value="Genomic_DNA"/>
</dbReference>
<dbReference type="InterPro" id="IPR009057">
    <property type="entry name" value="Homeodomain-like_sf"/>
</dbReference>
<accession>A0A0J1IJ07</accession>
<dbReference type="InterPro" id="IPR018060">
    <property type="entry name" value="HTH_AraC"/>
</dbReference>
<gene>
    <name evidence="5" type="ORF">ABW02_13875</name>
    <name evidence="6" type="ORF">CHH57_10675</name>
</gene>
<dbReference type="AlphaFoldDB" id="A0A0J1IJ07"/>
<evidence type="ECO:0000259" key="4">
    <source>
        <dbReference type="PROSITE" id="PS01124"/>
    </source>
</evidence>
<keyword evidence="2" id="KW-0238">DNA-binding</keyword>
<dbReference type="EMBL" id="NPBQ01000064">
    <property type="protein sequence ID" value="PAD83276.1"/>
    <property type="molecule type" value="Genomic_DNA"/>
</dbReference>
<evidence type="ECO:0000313" key="5">
    <source>
        <dbReference type="EMBL" id="KLV25908.1"/>
    </source>
</evidence>
<dbReference type="PANTHER" id="PTHR43280">
    <property type="entry name" value="ARAC-FAMILY TRANSCRIPTIONAL REGULATOR"/>
    <property type="match status" value="1"/>
</dbReference>
<dbReference type="GO" id="GO:0043565">
    <property type="term" value="F:sequence-specific DNA binding"/>
    <property type="evidence" value="ECO:0007669"/>
    <property type="project" value="InterPro"/>
</dbReference>
<proteinExistence type="predicted"/>
<dbReference type="RefSeq" id="WP_047942830.1">
    <property type="nucleotide sequence ID" value="NZ_CP053989.1"/>
</dbReference>
<keyword evidence="7" id="KW-1185">Reference proteome</keyword>
<dbReference type="Pfam" id="PF12833">
    <property type="entry name" value="HTH_18"/>
    <property type="match status" value="1"/>
</dbReference>
<keyword evidence="1" id="KW-0805">Transcription regulation</keyword>
<reference evidence="6 8" key="2">
    <citation type="submission" date="2017-07" db="EMBL/GenBank/DDBJ databases">
        <title>Isolation and whole genome analysis of endospore-forming bacteria from heroin.</title>
        <authorList>
            <person name="Kalinowski J."/>
            <person name="Ahrens B."/>
            <person name="Al-Dilaimi A."/>
            <person name="Winkler A."/>
            <person name="Wibberg D."/>
            <person name="Schleenbecker U."/>
            <person name="Ruckert C."/>
            <person name="Wolfel R."/>
            <person name="Grass G."/>
        </authorList>
    </citation>
    <scope>NUCLEOTIDE SEQUENCE [LARGE SCALE GENOMIC DNA]</scope>
    <source>
        <strain evidence="6 8">7521-2</strain>
    </source>
</reference>
<dbReference type="InterPro" id="IPR011051">
    <property type="entry name" value="RmlC_Cupin_sf"/>
</dbReference>
<name>A0A0J1IJ07_NIACI</name>
<organism evidence="5 7">
    <name type="scientific">Niallia circulans</name>
    <name type="common">Bacillus circulans</name>
    <dbReference type="NCBI Taxonomy" id="1397"/>
    <lineage>
        <taxon>Bacteria</taxon>
        <taxon>Bacillati</taxon>
        <taxon>Bacillota</taxon>
        <taxon>Bacilli</taxon>
        <taxon>Bacillales</taxon>
        <taxon>Bacillaceae</taxon>
        <taxon>Niallia</taxon>
    </lineage>
</organism>
<dbReference type="OrthoDB" id="9798709at2"/>
<dbReference type="SUPFAM" id="SSF51182">
    <property type="entry name" value="RmlC-like cupins"/>
    <property type="match status" value="1"/>
</dbReference>
<dbReference type="Pfam" id="PF02311">
    <property type="entry name" value="AraC_binding"/>
    <property type="match status" value="1"/>
</dbReference>
<dbReference type="Gene3D" id="1.10.10.60">
    <property type="entry name" value="Homeodomain-like"/>
    <property type="match status" value="2"/>
</dbReference>
<dbReference type="Gene3D" id="2.60.120.10">
    <property type="entry name" value="Jelly Rolls"/>
    <property type="match status" value="1"/>
</dbReference>
<evidence type="ECO:0000313" key="7">
    <source>
        <dbReference type="Proteomes" id="UP000036045"/>
    </source>
</evidence>
<dbReference type="Proteomes" id="UP000036045">
    <property type="component" value="Unassembled WGS sequence"/>
</dbReference>
<dbReference type="PANTHER" id="PTHR43280:SF34">
    <property type="entry name" value="ARAC-FAMILY TRANSCRIPTIONAL REGULATOR"/>
    <property type="match status" value="1"/>
</dbReference>
<dbReference type="PATRIC" id="fig|1397.4.peg.916"/>
<keyword evidence="3" id="KW-0804">Transcription</keyword>